<evidence type="ECO:0000256" key="3">
    <source>
        <dbReference type="ARBA" id="ARBA00023125"/>
    </source>
</evidence>
<dbReference type="EMBL" id="KK914726">
    <property type="protein sequence ID" value="KDP29837.1"/>
    <property type="molecule type" value="Genomic_DNA"/>
</dbReference>
<evidence type="ECO:0000259" key="7">
    <source>
        <dbReference type="PROSITE" id="PS50863"/>
    </source>
</evidence>
<name>A0A067K133_JATCU</name>
<reference evidence="8 9" key="1">
    <citation type="journal article" date="2014" name="PLoS ONE">
        <title>Global Analysis of Gene Expression Profiles in Physic Nut (Jatropha curcas L.) Seedlings Exposed to Salt Stress.</title>
        <authorList>
            <person name="Zhang L."/>
            <person name="Zhang C."/>
            <person name="Wu P."/>
            <person name="Chen Y."/>
            <person name="Li M."/>
            <person name="Jiang H."/>
            <person name="Wu G."/>
        </authorList>
    </citation>
    <scope>NUCLEOTIDE SEQUENCE [LARGE SCALE GENOMIC DNA]</scope>
    <source>
        <strain evidence="9">cv. GZQX0401</strain>
        <tissue evidence="8">Young leaves</tissue>
    </source>
</reference>
<dbReference type="Pfam" id="PF02362">
    <property type="entry name" value="B3"/>
    <property type="match status" value="2"/>
</dbReference>
<dbReference type="SMART" id="SM01019">
    <property type="entry name" value="B3"/>
    <property type="match status" value="2"/>
</dbReference>
<dbReference type="InterPro" id="IPR050655">
    <property type="entry name" value="Plant_B3_domain"/>
</dbReference>
<sequence>MASSSYPKKDDLFEANKPHFLKIVLADTIRDKKLVFPRKFVRKYGNNLPSSIVLTVPSCAKWQVELIKSDGEIWLQNGWQEFVEYYALTVGSLLVFEYDERNCRFNVIIFDKSALEINYPYTVNVENEGKGTNNPEEAKYDVSYESLDEVLPSRKIMEESPSPLPNPHKNMKLENLTLPETCKKMKLENPTRKNEAKRGSCGEKQKFIWRTQPLTKNYKANALHRARTAFKSKNPFFMVVMQPSYVHAGNKMWIPERFARRYLKIKRGDVILIVMGGRTWSIIYHCNNKTKLNPRLCGGWTKFSHDNHLEVGDVCVFELVNPAITKLKVVIFRYSKDASGSHHSVRREKLKHEEEESRCKQTKKAFH</sequence>
<accession>A0A067K133</accession>
<evidence type="ECO:0000256" key="1">
    <source>
        <dbReference type="ARBA" id="ARBA00004123"/>
    </source>
</evidence>
<protein>
    <recommendedName>
        <fullName evidence="7">TF-B3 domain-containing protein</fullName>
    </recommendedName>
</protein>
<dbReference type="Gene3D" id="2.40.330.10">
    <property type="entry name" value="DNA-binding pseudobarrel domain"/>
    <property type="match status" value="2"/>
</dbReference>
<comment type="subcellular location">
    <subcellularLocation>
        <location evidence="1">Nucleus</location>
    </subcellularLocation>
</comment>
<dbReference type="Proteomes" id="UP000027138">
    <property type="component" value="Unassembled WGS sequence"/>
</dbReference>
<keyword evidence="2" id="KW-0805">Transcription regulation</keyword>
<proteinExistence type="predicted"/>
<dbReference type="InterPro" id="IPR003340">
    <property type="entry name" value="B3_DNA-bd"/>
</dbReference>
<dbReference type="PROSITE" id="PS50863">
    <property type="entry name" value="B3"/>
    <property type="match status" value="2"/>
</dbReference>
<evidence type="ECO:0000313" key="9">
    <source>
        <dbReference type="Proteomes" id="UP000027138"/>
    </source>
</evidence>
<feature type="region of interest" description="Disordered" evidence="6">
    <location>
        <begin position="343"/>
        <end position="367"/>
    </location>
</feature>
<evidence type="ECO:0000256" key="4">
    <source>
        <dbReference type="ARBA" id="ARBA00023163"/>
    </source>
</evidence>
<dbReference type="OrthoDB" id="1864528at2759"/>
<dbReference type="CDD" id="cd10017">
    <property type="entry name" value="B3_DNA"/>
    <property type="match status" value="2"/>
</dbReference>
<dbReference type="PANTHER" id="PTHR31920:SF108">
    <property type="entry name" value="B3 DOMAIN-CONTAINING TRANSCRIPTION FACTOR VRN1-LIKE"/>
    <property type="match status" value="1"/>
</dbReference>
<dbReference type="PANTHER" id="PTHR31920">
    <property type="entry name" value="B3 DOMAIN-CONTAINING"/>
    <property type="match status" value="1"/>
</dbReference>
<dbReference type="STRING" id="180498.A0A067K133"/>
<feature type="domain" description="TF-B3" evidence="7">
    <location>
        <begin position="19"/>
        <end position="113"/>
    </location>
</feature>
<dbReference type="AlphaFoldDB" id="A0A067K133"/>
<keyword evidence="4" id="KW-0804">Transcription</keyword>
<evidence type="ECO:0000313" key="8">
    <source>
        <dbReference type="EMBL" id="KDP29837.1"/>
    </source>
</evidence>
<keyword evidence="3" id="KW-0238">DNA-binding</keyword>
<feature type="domain" description="TF-B3" evidence="7">
    <location>
        <begin position="237"/>
        <end position="335"/>
    </location>
</feature>
<keyword evidence="9" id="KW-1185">Reference proteome</keyword>
<evidence type="ECO:0000256" key="6">
    <source>
        <dbReference type="SAM" id="MobiDB-lite"/>
    </source>
</evidence>
<keyword evidence="5" id="KW-0539">Nucleus</keyword>
<evidence type="ECO:0000256" key="5">
    <source>
        <dbReference type="ARBA" id="ARBA00023242"/>
    </source>
</evidence>
<dbReference type="GO" id="GO:0005634">
    <property type="term" value="C:nucleus"/>
    <property type="evidence" value="ECO:0007669"/>
    <property type="project" value="UniProtKB-SubCell"/>
</dbReference>
<evidence type="ECO:0000256" key="2">
    <source>
        <dbReference type="ARBA" id="ARBA00023015"/>
    </source>
</evidence>
<feature type="compositionally biased region" description="Basic and acidic residues" evidence="6">
    <location>
        <begin position="350"/>
        <end position="359"/>
    </location>
</feature>
<gene>
    <name evidence="8" type="ORF">JCGZ_18412</name>
</gene>
<dbReference type="SUPFAM" id="SSF101936">
    <property type="entry name" value="DNA-binding pseudobarrel domain"/>
    <property type="match status" value="2"/>
</dbReference>
<dbReference type="InterPro" id="IPR015300">
    <property type="entry name" value="DNA-bd_pseudobarrel_sf"/>
</dbReference>
<dbReference type="GO" id="GO:0003677">
    <property type="term" value="F:DNA binding"/>
    <property type="evidence" value="ECO:0007669"/>
    <property type="project" value="UniProtKB-KW"/>
</dbReference>
<organism evidence="8 9">
    <name type="scientific">Jatropha curcas</name>
    <name type="common">Barbados nut</name>
    <dbReference type="NCBI Taxonomy" id="180498"/>
    <lineage>
        <taxon>Eukaryota</taxon>
        <taxon>Viridiplantae</taxon>
        <taxon>Streptophyta</taxon>
        <taxon>Embryophyta</taxon>
        <taxon>Tracheophyta</taxon>
        <taxon>Spermatophyta</taxon>
        <taxon>Magnoliopsida</taxon>
        <taxon>eudicotyledons</taxon>
        <taxon>Gunneridae</taxon>
        <taxon>Pentapetalae</taxon>
        <taxon>rosids</taxon>
        <taxon>fabids</taxon>
        <taxon>Malpighiales</taxon>
        <taxon>Euphorbiaceae</taxon>
        <taxon>Crotonoideae</taxon>
        <taxon>Jatropheae</taxon>
        <taxon>Jatropha</taxon>
    </lineage>
</organism>